<gene>
    <name evidence="11" type="ORF">AMECASPLE_036585</name>
</gene>
<dbReference type="PROSITE" id="PS50835">
    <property type="entry name" value="IG_LIKE"/>
    <property type="match status" value="1"/>
</dbReference>
<dbReference type="CDD" id="cd00099">
    <property type="entry name" value="IgV"/>
    <property type="match status" value="1"/>
</dbReference>
<keyword evidence="9" id="KW-1133">Transmembrane helix</keyword>
<keyword evidence="2" id="KW-1003">Cell membrane</keyword>
<accession>A0ABV0XWS2</accession>
<dbReference type="SMART" id="SM00409">
    <property type="entry name" value="IG"/>
    <property type="match status" value="1"/>
</dbReference>
<dbReference type="InterPro" id="IPR013783">
    <property type="entry name" value="Ig-like_fold"/>
</dbReference>
<comment type="subcellular location">
    <subcellularLocation>
        <location evidence="1">Cell membrane</location>
    </subcellularLocation>
</comment>
<keyword evidence="3" id="KW-0732">Signal</keyword>
<keyword evidence="7" id="KW-0325">Glycoprotein</keyword>
<feature type="domain" description="Ig-like" evidence="10">
    <location>
        <begin position="32"/>
        <end position="125"/>
    </location>
</feature>
<feature type="compositionally biased region" description="Polar residues" evidence="8">
    <location>
        <begin position="223"/>
        <end position="232"/>
    </location>
</feature>
<dbReference type="Proteomes" id="UP001469553">
    <property type="component" value="Unassembled WGS sequence"/>
</dbReference>
<name>A0ABV0XWS2_9TELE</name>
<evidence type="ECO:0000256" key="5">
    <source>
        <dbReference type="ARBA" id="ARBA00023136"/>
    </source>
</evidence>
<evidence type="ECO:0000313" key="11">
    <source>
        <dbReference type="EMBL" id="MEQ2285895.1"/>
    </source>
</evidence>
<dbReference type="InterPro" id="IPR036179">
    <property type="entry name" value="Ig-like_dom_sf"/>
</dbReference>
<evidence type="ECO:0000256" key="2">
    <source>
        <dbReference type="ARBA" id="ARBA00022475"/>
    </source>
</evidence>
<evidence type="ECO:0000256" key="8">
    <source>
        <dbReference type="SAM" id="MobiDB-lite"/>
    </source>
</evidence>
<dbReference type="EMBL" id="JAHRIP010015253">
    <property type="protein sequence ID" value="MEQ2285895.1"/>
    <property type="molecule type" value="Genomic_DNA"/>
</dbReference>
<keyword evidence="5 9" id="KW-0472">Membrane</keyword>
<evidence type="ECO:0000256" key="3">
    <source>
        <dbReference type="ARBA" id="ARBA00022729"/>
    </source>
</evidence>
<dbReference type="InterPro" id="IPR052051">
    <property type="entry name" value="TCR_complex_component"/>
</dbReference>
<dbReference type="InterPro" id="IPR003599">
    <property type="entry name" value="Ig_sub"/>
</dbReference>
<comment type="caution">
    <text evidence="11">The sequence shown here is derived from an EMBL/GenBank/DDBJ whole genome shotgun (WGS) entry which is preliminary data.</text>
</comment>
<evidence type="ECO:0000259" key="10">
    <source>
        <dbReference type="PROSITE" id="PS50835"/>
    </source>
</evidence>
<proteinExistence type="predicted"/>
<feature type="region of interest" description="Disordered" evidence="8">
    <location>
        <begin position="209"/>
        <end position="232"/>
    </location>
</feature>
<dbReference type="Pfam" id="PF07686">
    <property type="entry name" value="V-set"/>
    <property type="match status" value="1"/>
</dbReference>
<evidence type="ECO:0000256" key="1">
    <source>
        <dbReference type="ARBA" id="ARBA00004236"/>
    </source>
</evidence>
<feature type="transmembrane region" description="Helical" evidence="9">
    <location>
        <begin position="149"/>
        <end position="169"/>
    </location>
</feature>
<evidence type="ECO:0000256" key="6">
    <source>
        <dbReference type="ARBA" id="ARBA00023157"/>
    </source>
</evidence>
<sequence length="232" mass="25552">MSDSATYYCTGLAAYVYEFIEGIIVYVKESDKNIWTLVNQSRSETIQSGGSVTLSCAVQNVICDGEHNVYWFHNSEEYLPRIIYSHGASADNCERTPATQTRSCVYSLTIESLNASNAGTYHCAVASCGLILFGKGMKLDFEKKFDSPVLLYVLSGTSAFSIILVIFLANKLFKTKSCKDPSERSSAALAPKADGYEDADDLHYAALSHSKVSRSRGQRDDPNQSVYSSVRH</sequence>
<dbReference type="Gene3D" id="2.60.40.10">
    <property type="entry name" value="Immunoglobulins"/>
    <property type="match status" value="1"/>
</dbReference>
<protein>
    <recommendedName>
        <fullName evidence="10">Ig-like domain-containing protein</fullName>
    </recommendedName>
</protein>
<dbReference type="PANTHER" id="PTHR19433">
    <property type="entry name" value="T-CELL RECEPTOR ALPHA CHAIN V REGION-RELATED"/>
    <property type="match status" value="1"/>
</dbReference>
<dbReference type="PANTHER" id="PTHR19433:SF133">
    <property type="entry name" value="IMMUNE-TYPE RECEPTOR 5 PRECURSOR-RELATED"/>
    <property type="match status" value="1"/>
</dbReference>
<keyword evidence="4" id="KW-0391">Immunity</keyword>
<evidence type="ECO:0000256" key="9">
    <source>
        <dbReference type="SAM" id="Phobius"/>
    </source>
</evidence>
<evidence type="ECO:0000313" key="12">
    <source>
        <dbReference type="Proteomes" id="UP001469553"/>
    </source>
</evidence>
<evidence type="ECO:0000256" key="4">
    <source>
        <dbReference type="ARBA" id="ARBA00022859"/>
    </source>
</evidence>
<dbReference type="SUPFAM" id="SSF48726">
    <property type="entry name" value="Immunoglobulin"/>
    <property type="match status" value="1"/>
</dbReference>
<dbReference type="InterPro" id="IPR007110">
    <property type="entry name" value="Ig-like_dom"/>
</dbReference>
<organism evidence="11 12">
    <name type="scientific">Ameca splendens</name>
    <dbReference type="NCBI Taxonomy" id="208324"/>
    <lineage>
        <taxon>Eukaryota</taxon>
        <taxon>Metazoa</taxon>
        <taxon>Chordata</taxon>
        <taxon>Craniata</taxon>
        <taxon>Vertebrata</taxon>
        <taxon>Euteleostomi</taxon>
        <taxon>Actinopterygii</taxon>
        <taxon>Neopterygii</taxon>
        <taxon>Teleostei</taxon>
        <taxon>Neoteleostei</taxon>
        <taxon>Acanthomorphata</taxon>
        <taxon>Ovalentaria</taxon>
        <taxon>Atherinomorphae</taxon>
        <taxon>Cyprinodontiformes</taxon>
        <taxon>Goodeidae</taxon>
        <taxon>Ameca</taxon>
    </lineage>
</organism>
<keyword evidence="6" id="KW-1015">Disulfide bond</keyword>
<dbReference type="InterPro" id="IPR013106">
    <property type="entry name" value="Ig_V-set"/>
</dbReference>
<keyword evidence="12" id="KW-1185">Reference proteome</keyword>
<keyword evidence="9" id="KW-0812">Transmembrane</keyword>
<reference evidence="11 12" key="1">
    <citation type="submission" date="2021-06" db="EMBL/GenBank/DDBJ databases">
        <authorList>
            <person name="Palmer J.M."/>
        </authorList>
    </citation>
    <scope>NUCLEOTIDE SEQUENCE [LARGE SCALE GENOMIC DNA]</scope>
    <source>
        <strain evidence="11 12">AS_MEX2019</strain>
        <tissue evidence="11">Muscle</tissue>
    </source>
</reference>
<evidence type="ECO:0000256" key="7">
    <source>
        <dbReference type="ARBA" id="ARBA00023180"/>
    </source>
</evidence>